<dbReference type="Proteomes" id="UP000187485">
    <property type="component" value="Unassembled WGS sequence"/>
</dbReference>
<keyword evidence="10" id="KW-0915">Sodium</keyword>
<dbReference type="PANTHER" id="PTHR28259">
    <property type="entry name" value="FLUORIDE EXPORT PROTEIN 1-RELATED"/>
    <property type="match status" value="1"/>
</dbReference>
<keyword evidence="4 10" id="KW-1133">Transmembrane helix</keyword>
<evidence type="ECO:0000256" key="7">
    <source>
        <dbReference type="ARBA" id="ARBA00035120"/>
    </source>
</evidence>
<evidence type="ECO:0000313" key="12">
    <source>
        <dbReference type="Proteomes" id="UP000187485"/>
    </source>
</evidence>
<evidence type="ECO:0000256" key="6">
    <source>
        <dbReference type="ARBA" id="ARBA00023303"/>
    </source>
</evidence>
<feature type="binding site" evidence="10">
    <location>
        <position position="70"/>
    </location>
    <ligand>
        <name>Na(+)</name>
        <dbReference type="ChEBI" id="CHEBI:29101"/>
        <note>structural</note>
    </ligand>
</feature>
<keyword evidence="5 10" id="KW-0472">Membrane</keyword>
<dbReference type="EMBL" id="BDJK01000039">
    <property type="protein sequence ID" value="GAV23279.1"/>
    <property type="molecule type" value="Genomic_DNA"/>
</dbReference>
<dbReference type="STRING" id="870242.cpu_17890"/>
<evidence type="ECO:0000256" key="9">
    <source>
        <dbReference type="ARBA" id="ARBA00049940"/>
    </source>
</evidence>
<comment type="subcellular location">
    <subcellularLocation>
        <location evidence="1 10">Cell membrane</location>
        <topology evidence="1 10">Multi-pass membrane protein</topology>
    </subcellularLocation>
</comment>
<dbReference type="GO" id="GO:0046872">
    <property type="term" value="F:metal ion binding"/>
    <property type="evidence" value="ECO:0007669"/>
    <property type="project" value="UniProtKB-KW"/>
</dbReference>
<keyword evidence="2 10" id="KW-1003">Cell membrane</keyword>
<evidence type="ECO:0000313" key="11">
    <source>
        <dbReference type="EMBL" id="GAV23279.1"/>
    </source>
</evidence>
<reference evidence="12" key="1">
    <citation type="submission" date="2016-12" db="EMBL/GenBank/DDBJ databases">
        <title>Draft Genome Sequences od Carboxydothermus pertinax and islandicus, Hydrogenogenic Carboxydotrophic Bacteria.</title>
        <authorList>
            <person name="Fukuyama Y."/>
            <person name="Ohmae K."/>
            <person name="Yoneda Y."/>
            <person name="Yoshida T."/>
            <person name="Sako Y."/>
        </authorList>
    </citation>
    <scope>NUCLEOTIDE SEQUENCE [LARGE SCALE GENOMIC DNA]</scope>
    <source>
        <strain evidence="12">Ug1</strain>
    </source>
</reference>
<organism evidence="11 12">
    <name type="scientific">Carboxydothermus pertinax</name>
    <dbReference type="NCBI Taxonomy" id="870242"/>
    <lineage>
        <taxon>Bacteria</taxon>
        <taxon>Bacillati</taxon>
        <taxon>Bacillota</taxon>
        <taxon>Clostridia</taxon>
        <taxon>Thermoanaerobacterales</taxon>
        <taxon>Thermoanaerobacteraceae</taxon>
        <taxon>Carboxydothermus</taxon>
    </lineage>
</organism>
<keyword evidence="6 10" id="KW-0407">Ion channel</keyword>
<comment type="catalytic activity">
    <reaction evidence="8">
        <text>fluoride(in) = fluoride(out)</text>
        <dbReference type="Rhea" id="RHEA:76159"/>
        <dbReference type="ChEBI" id="CHEBI:17051"/>
    </reaction>
    <physiologicalReaction direction="left-to-right" evidence="8">
        <dbReference type="Rhea" id="RHEA:76160"/>
    </physiologicalReaction>
</comment>
<dbReference type="GO" id="GO:0005886">
    <property type="term" value="C:plasma membrane"/>
    <property type="evidence" value="ECO:0007669"/>
    <property type="project" value="UniProtKB-SubCell"/>
</dbReference>
<evidence type="ECO:0000256" key="8">
    <source>
        <dbReference type="ARBA" id="ARBA00035585"/>
    </source>
</evidence>
<name>A0A1L8CWP4_9THEO</name>
<dbReference type="GO" id="GO:0140114">
    <property type="term" value="P:cellular detoxification of fluoride"/>
    <property type="evidence" value="ECO:0007669"/>
    <property type="project" value="UniProtKB-UniRule"/>
</dbReference>
<evidence type="ECO:0000256" key="3">
    <source>
        <dbReference type="ARBA" id="ARBA00022692"/>
    </source>
</evidence>
<comment type="similarity">
    <text evidence="7 10">Belongs to the fluoride channel Fluc/FEX (TC 1.A.43) family.</text>
</comment>
<dbReference type="GO" id="GO:0062054">
    <property type="term" value="F:fluoride channel activity"/>
    <property type="evidence" value="ECO:0007669"/>
    <property type="project" value="UniProtKB-UniRule"/>
</dbReference>
<protein>
    <recommendedName>
        <fullName evidence="10">Fluoride-specific ion channel FluC</fullName>
    </recommendedName>
</protein>
<evidence type="ECO:0000256" key="5">
    <source>
        <dbReference type="ARBA" id="ARBA00023136"/>
    </source>
</evidence>
<keyword evidence="12" id="KW-1185">Reference proteome</keyword>
<evidence type="ECO:0000256" key="4">
    <source>
        <dbReference type="ARBA" id="ARBA00022989"/>
    </source>
</evidence>
<accession>A0A1L8CWP4</accession>
<gene>
    <name evidence="10" type="primary">fluC</name>
    <name evidence="10" type="synonym">crcB</name>
    <name evidence="11" type="ORF">cpu_17890</name>
</gene>
<evidence type="ECO:0000256" key="10">
    <source>
        <dbReference type="HAMAP-Rule" id="MF_00454"/>
    </source>
</evidence>
<evidence type="ECO:0000256" key="1">
    <source>
        <dbReference type="ARBA" id="ARBA00004651"/>
    </source>
</evidence>
<dbReference type="OrthoDB" id="9815830at2"/>
<feature type="transmembrane region" description="Helical" evidence="10">
    <location>
        <begin position="33"/>
        <end position="54"/>
    </location>
</feature>
<keyword evidence="10" id="KW-0406">Ion transport</keyword>
<feature type="binding site" evidence="10">
    <location>
        <position position="73"/>
    </location>
    <ligand>
        <name>Na(+)</name>
        <dbReference type="ChEBI" id="CHEBI:29101"/>
        <note>structural</note>
    </ligand>
</feature>
<dbReference type="InterPro" id="IPR003691">
    <property type="entry name" value="FluC"/>
</dbReference>
<keyword evidence="10" id="KW-0813">Transport</keyword>
<comment type="activity regulation">
    <text evidence="10">Na(+) is not transported, but it plays an essential structural role and its presence is essential for fluoride channel function.</text>
</comment>
<dbReference type="Pfam" id="PF02537">
    <property type="entry name" value="CRCB"/>
    <property type="match status" value="1"/>
</dbReference>
<dbReference type="HAMAP" id="MF_00454">
    <property type="entry name" value="FluC"/>
    <property type="match status" value="1"/>
</dbReference>
<feature type="transmembrane region" description="Helical" evidence="10">
    <location>
        <begin position="6"/>
        <end position="21"/>
    </location>
</feature>
<feature type="transmembrane region" description="Helical" evidence="10">
    <location>
        <begin position="60"/>
        <end position="85"/>
    </location>
</feature>
<sequence>MVEILLVGLGGSIGAILRYTFTKKIGERYQGDWPLATFLINILGSFGLGLLYGLKLNQLIWLLLGTGFFGGFTTFSTYIYEAIFLMEEGLFWKNANYLFTSIFTGVVFFAAGMWLANFFKGGI</sequence>
<keyword evidence="10" id="KW-0479">Metal-binding</keyword>
<proteinExistence type="inferred from homology"/>
<feature type="transmembrane region" description="Helical" evidence="10">
    <location>
        <begin position="97"/>
        <end position="116"/>
    </location>
</feature>
<evidence type="ECO:0000256" key="2">
    <source>
        <dbReference type="ARBA" id="ARBA00022475"/>
    </source>
</evidence>
<dbReference type="RefSeq" id="WP_075859718.1">
    <property type="nucleotide sequence ID" value="NZ_BDJK01000039.1"/>
</dbReference>
<comment type="caution">
    <text evidence="11">The sequence shown here is derived from an EMBL/GenBank/DDBJ whole genome shotgun (WGS) entry which is preliminary data.</text>
</comment>
<keyword evidence="3 10" id="KW-0812">Transmembrane</keyword>
<comment type="function">
    <text evidence="9 10">Fluoride-specific ion channel. Important for reducing fluoride concentration in the cell, thus reducing its toxicity.</text>
</comment>
<dbReference type="PANTHER" id="PTHR28259:SF1">
    <property type="entry name" value="FLUORIDE EXPORT PROTEIN 1-RELATED"/>
    <property type="match status" value="1"/>
</dbReference>
<dbReference type="NCBIfam" id="TIGR00494">
    <property type="entry name" value="crcB"/>
    <property type="match status" value="1"/>
</dbReference>
<dbReference type="AlphaFoldDB" id="A0A1L8CWP4"/>